<name>A0A4D4IXX2_9PSEU</name>
<feature type="compositionally biased region" description="Low complexity" evidence="1">
    <location>
        <begin position="174"/>
        <end position="184"/>
    </location>
</feature>
<evidence type="ECO:0000313" key="2">
    <source>
        <dbReference type="EMBL" id="GDY29071.1"/>
    </source>
</evidence>
<reference evidence="3" key="1">
    <citation type="submission" date="2019-04" db="EMBL/GenBank/DDBJ databases">
        <title>Draft genome sequence of Pseudonocardiaceae bacterium SL3-2-4.</title>
        <authorList>
            <person name="Ningsih F."/>
            <person name="Yokota A."/>
            <person name="Sakai Y."/>
            <person name="Nanatani K."/>
            <person name="Yabe S."/>
            <person name="Oetari A."/>
            <person name="Sjamsuridzal W."/>
        </authorList>
    </citation>
    <scope>NUCLEOTIDE SEQUENCE [LARGE SCALE GENOMIC DNA]</scope>
    <source>
        <strain evidence="3">SL3-2-4</strain>
    </source>
</reference>
<proteinExistence type="predicted"/>
<organism evidence="2 3">
    <name type="scientific">Gandjariella thermophila</name>
    <dbReference type="NCBI Taxonomy" id="1931992"/>
    <lineage>
        <taxon>Bacteria</taxon>
        <taxon>Bacillati</taxon>
        <taxon>Actinomycetota</taxon>
        <taxon>Actinomycetes</taxon>
        <taxon>Pseudonocardiales</taxon>
        <taxon>Pseudonocardiaceae</taxon>
        <taxon>Gandjariella</taxon>
    </lineage>
</organism>
<dbReference type="AlphaFoldDB" id="A0A4D4IXX2"/>
<accession>A0A4D4IXX2</accession>
<evidence type="ECO:0000313" key="3">
    <source>
        <dbReference type="Proteomes" id="UP000298860"/>
    </source>
</evidence>
<gene>
    <name evidence="2" type="ORF">GTS_07040</name>
</gene>
<feature type="compositionally biased region" description="Low complexity" evidence="1">
    <location>
        <begin position="197"/>
        <end position="207"/>
    </location>
</feature>
<comment type="caution">
    <text evidence="2">The sequence shown here is derived from an EMBL/GenBank/DDBJ whole genome shotgun (WGS) entry which is preliminary data.</text>
</comment>
<evidence type="ECO:0000256" key="1">
    <source>
        <dbReference type="SAM" id="MobiDB-lite"/>
    </source>
</evidence>
<dbReference type="EMBL" id="BJFL01000002">
    <property type="protein sequence ID" value="GDY29071.1"/>
    <property type="molecule type" value="Genomic_DNA"/>
</dbReference>
<keyword evidence="3" id="KW-1185">Reference proteome</keyword>
<sequence length="217" mass="22240">MPPYQRLVVFVVLALVVPASACGYGVNPSVNFKPSFLPLEFSFDFEGNLTVSFSPSLVTPLGVISASQPTPPPGPNDSTLAIRKRHGKPQSLAPTEEPQETVYGFTLHGIQTSTTPLAVQAQGGVVPEAAGNTTTVRVAEEVRELKVVAAHPEQVQQPSDAPTTQTRVSAVPNTSSAKPSASTSGGAGTSPLPPPSGTTGPRTTGSARVPPSGAGHT</sequence>
<dbReference type="Proteomes" id="UP000298860">
    <property type="component" value="Unassembled WGS sequence"/>
</dbReference>
<protein>
    <submittedName>
        <fullName evidence="2">Uncharacterized protein</fullName>
    </submittedName>
</protein>
<feature type="region of interest" description="Disordered" evidence="1">
    <location>
        <begin position="149"/>
        <end position="217"/>
    </location>
</feature>
<feature type="compositionally biased region" description="Polar residues" evidence="1">
    <location>
        <begin position="154"/>
        <end position="173"/>
    </location>
</feature>